<feature type="compositionally biased region" description="Polar residues" evidence="1">
    <location>
        <begin position="1"/>
        <end position="10"/>
    </location>
</feature>
<evidence type="ECO:0000313" key="4">
    <source>
        <dbReference type="Proteomes" id="UP000799770"/>
    </source>
</evidence>
<dbReference type="AlphaFoldDB" id="A0A6A5Z8Y1"/>
<proteinExistence type="predicted"/>
<evidence type="ECO:0000256" key="1">
    <source>
        <dbReference type="SAM" id="MobiDB-lite"/>
    </source>
</evidence>
<protein>
    <submittedName>
        <fullName evidence="3">Uncharacterized protein</fullName>
    </submittedName>
</protein>
<dbReference type="EMBL" id="ML977323">
    <property type="protein sequence ID" value="KAF2115187.1"/>
    <property type="molecule type" value="Genomic_DNA"/>
</dbReference>
<feature type="compositionally biased region" description="Pro residues" evidence="1">
    <location>
        <begin position="166"/>
        <end position="184"/>
    </location>
</feature>
<keyword evidence="2" id="KW-0472">Membrane</keyword>
<keyword evidence="4" id="KW-1185">Reference proteome</keyword>
<evidence type="ECO:0000256" key="2">
    <source>
        <dbReference type="SAM" id="Phobius"/>
    </source>
</evidence>
<feature type="transmembrane region" description="Helical" evidence="2">
    <location>
        <begin position="36"/>
        <end position="55"/>
    </location>
</feature>
<reference evidence="3" key="1">
    <citation type="journal article" date="2020" name="Stud. Mycol.">
        <title>101 Dothideomycetes genomes: a test case for predicting lifestyles and emergence of pathogens.</title>
        <authorList>
            <person name="Haridas S."/>
            <person name="Albert R."/>
            <person name="Binder M."/>
            <person name="Bloem J."/>
            <person name="Labutti K."/>
            <person name="Salamov A."/>
            <person name="Andreopoulos B."/>
            <person name="Baker S."/>
            <person name="Barry K."/>
            <person name="Bills G."/>
            <person name="Bluhm B."/>
            <person name="Cannon C."/>
            <person name="Castanera R."/>
            <person name="Culley D."/>
            <person name="Daum C."/>
            <person name="Ezra D."/>
            <person name="Gonzalez J."/>
            <person name="Henrissat B."/>
            <person name="Kuo A."/>
            <person name="Liang C."/>
            <person name="Lipzen A."/>
            <person name="Lutzoni F."/>
            <person name="Magnuson J."/>
            <person name="Mondo S."/>
            <person name="Nolan M."/>
            <person name="Ohm R."/>
            <person name="Pangilinan J."/>
            <person name="Park H.-J."/>
            <person name="Ramirez L."/>
            <person name="Alfaro M."/>
            <person name="Sun H."/>
            <person name="Tritt A."/>
            <person name="Yoshinaga Y."/>
            <person name="Zwiers L.-H."/>
            <person name="Turgeon B."/>
            <person name="Goodwin S."/>
            <person name="Spatafora J."/>
            <person name="Crous P."/>
            <person name="Grigoriev I."/>
        </authorList>
    </citation>
    <scope>NUCLEOTIDE SEQUENCE</scope>
    <source>
        <strain evidence="3">CBS 627.86</strain>
    </source>
</reference>
<evidence type="ECO:0000313" key="3">
    <source>
        <dbReference type="EMBL" id="KAF2115187.1"/>
    </source>
</evidence>
<name>A0A6A5Z8Y1_9PLEO</name>
<keyword evidence="2" id="KW-0812">Transmembrane</keyword>
<gene>
    <name evidence="3" type="ORF">BDV96DRAFT_646205</name>
</gene>
<feature type="region of interest" description="Disordered" evidence="1">
    <location>
        <begin position="163"/>
        <end position="204"/>
    </location>
</feature>
<accession>A0A6A5Z8Y1</accession>
<dbReference type="Proteomes" id="UP000799770">
    <property type="component" value="Unassembled WGS sequence"/>
</dbReference>
<feature type="region of interest" description="Disordered" evidence="1">
    <location>
        <begin position="1"/>
        <end position="29"/>
    </location>
</feature>
<sequence length="302" mass="33066">MDDHATTSNEVPAPPPLSPSVKGKDTSLSTPDRNSAIALGIILCVVIATILYSSYHCLQRRRLEAQLDADLPSTLPTSSLTDQTRDSYHHLRGSRLMSEGIFSNTRRLSSWGGSTFHSPSFSECGGERKLSEAALDNMRDRRWWGSVARYGCTSVADKKISVPLPMCSPPPPPPPPPPPAPPSTPYAMSPSSSGSRRGSSSCPKCGHALDLKQVNEGLETIHEKEKADVRFGSVRWGGEVRPVWCSGVRRKTSLTVEDEERRNEEEGGLKWMEPVVTAGPRKDSAVKRIGGVERMDWYGGWI</sequence>
<feature type="compositionally biased region" description="Low complexity" evidence="1">
    <location>
        <begin position="185"/>
        <end position="203"/>
    </location>
</feature>
<organism evidence="3 4">
    <name type="scientific">Lophiotrema nucula</name>
    <dbReference type="NCBI Taxonomy" id="690887"/>
    <lineage>
        <taxon>Eukaryota</taxon>
        <taxon>Fungi</taxon>
        <taxon>Dikarya</taxon>
        <taxon>Ascomycota</taxon>
        <taxon>Pezizomycotina</taxon>
        <taxon>Dothideomycetes</taxon>
        <taxon>Pleosporomycetidae</taxon>
        <taxon>Pleosporales</taxon>
        <taxon>Lophiotremataceae</taxon>
        <taxon>Lophiotrema</taxon>
    </lineage>
</organism>
<keyword evidence="2" id="KW-1133">Transmembrane helix</keyword>